<reference evidence="4" key="1">
    <citation type="submission" date="2019-08" db="EMBL/GenBank/DDBJ databases">
        <authorList>
            <person name="Kucharzyk K."/>
            <person name="Murdoch R.W."/>
            <person name="Higgins S."/>
            <person name="Loffler F."/>
        </authorList>
    </citation>
    <scope>NUCLEOTIDE SEQUENCE</scope>
</reference>
<dbReference type="InterPro" id="IPR011611">
    <property type="entry name" value="PfkB_dom"/>
</dbReference>
<gene>
    <name evidence="4" type="primary">hldE_14</name>
    <name evidence="4" type="ORF">SDC9_98927</name>
</gene>
<dbReference type="InterPro" id="IPR002173">
    <property type="entry name" value="Carboh/pur_kinase_PfkB_CS"/>
</dbReference>
<dbReference type="SUPFAM" id="SSF53613">
    <property type="entry name" value="Ribokinase-like"/>
    <property type="match status" value="1"/>
</dbReference>
<dbReference type="InterPro" id="IPR011913">
    <property type="entry name" value="RfaE_dom_I"/>
</dbReference>
<dbReference type="GO" id="GO:0016773">
    <property type="term" value="F:phosphotransferase activity, alcohol group as acceptor"/>
    <property type="evidence" value="ECO:0007669"/>
    <property type="project" value="InterPro"/>
</dbReference>
<dbReference type="GO" id="GO:0033785">
    <property type="term" value="F:heptose 7-phosphate kinase activity"/>
    <property type="evidence" value="ECO:0007669"/>
    <property type="project" value="TreeGrafter"/>
</dbReference>
<protein>
    <submittedName>
        <fullName evidence="4">Bifunctional protein HldE</fullName>
    </submittedName>
</protein>
<dbReference type="PROSITE" id="PS00584">
    <property type="entry name" value="PFKB_KINASES_2"/>
    <property type="match status" value="1"/>
</dbReference>
<evidence type="ECO:0000256" key="2">
    <source>
        <dbReference type="ARBA" id="ARBA00022777"/>
    </source>
</evidence>
<sequence>MTAETAGLLEILNRFNRCRVAVIGDLMLDCYVWGQVERISPEAPVPIVQVKKSTSCLGGAANVMRNIVTLGGRVDAFGVVGDDANGRHIRTMLAEYGISREGVFCDGQRPSIQKERVMAGSQQLLRIDYEDPTPIDFALRSRLVAAVEELLRTGAINALVIEDYAKGLFSETMAQKLVDLANAASALVTMDPNPRNPMRLSGLTAMKPNRSEAFAMAGVEWTPPAGNPEDDRALKKVAAILRRKWDVKYLLISLAAQGMALFDDRGGFTVIPTRAREVYDVSGAGDTVVAAATLALAAGGDARSAAELANHAAGIVVRQLGTATVSAEELRQSILRED</sequence>
<organism evidence="4">
    <name type="scientific">bioreactor metagenome</name>
    <dbReference type="NCBI Taxonomy" id="1076179"/>
    <lineage>
        <taxon>unclassified sequences</taxon>
        <taxon>metagenomes</taxon>
        <taxon>ecological metagenomes</taxon>
    </lineage>
</organism>
<dbReference type="InterPro" id="IPR029056">
    <property type="entry name" value="Ribokinase-like"/>
</dbReference>
<dbReference type="GO" id="GO:0033786">
    <property type="term" value="F:heptose-1-phosphate adenylyltransferase activity"/>
    <property type="evidence" value="ECO:0007669"/>
    <property type="project" value="TreeGrafter"/>
</dbReference>
<evidence type="ECO:0000256" key="1">
    <source>
        <dbReference type="ARBA" id="ARBA00022679"/>
    </source>
</evidence>
<proteinExistence type="predicted"/>
<dbReference type="CDD" id="cd01172">
    <property type="entry name" value="RfaE_like"/>
    <property type="match status" value="1"/>
</dbReference>
<evidence type="ECO:0000259" key="3">
    <source>
        <dbReference type="Pfam" id="PF00294"/>
    </source>
</evidence>
<dbReference type="AlphaFoldDB" id="A0A645AIQ5"/>
<feature type="domain" description="Carbohydrate kinase PfkB" evidence="3">
    <location>
        <begin position="20"/>
        <end position="324"/>
    </location>
</feature>
<dbReference type="EMBL" id="VSSQ01013741">
    <property type="protein sequence ID" value="MPM52171.1"/>
    <property type="molecule type" value="Genomic_DNA"/>
</dbReference>
<keyword evidence="1" id="KW-0808">Transferase</keyword>
<comment type="caution">
    <text evidence="4">The sequence shown here is derived from an EMBL/GenBank/DDBJ whole genome shotgun (WGS) entry which is preliminary data.</text>
</comment>
<dbReference type="Pfam" id="PF00294">
    <property type="entry name" value="PfkB"/>
    <property type="match status" value="1"/>
</dbReference>
<dbReference type="Gene3D" id="3.40.1190.20">
    <property type="match status" value="1"/>
</dbReference>
<dbReference type="PANTHER" id="PTHR46969:SF1">
    <property type="entry name" value="BIFUNCTIONAL PROTEIN HLDE"/>
    <property type="match status" value="1"/>
</dbReference>
<dbReference type="PANTHER" id="PTHR46969">
    <property type="entry name" value="BIFUNCTIONAL PROTEIN HLDE"/>
    <property type="match status" value="1"/>
</dbReference>
<accession>A0A645AIQ5</accession>
<dbReference type="GO" id="GO:0005829">
    <property type="term" value="C:cytosol"/>
    <property type="evidence" value="ECO:0007669"/>
    <property type="project" value="TreeGrafter"/>
</dbReference>
<keyword evidence="2" id="KW-0418">Kinase</keyword>
<evidence type="ECO:0000313" key="4">
    <source>
        <dbReference type="EMBL" id="MPM52171.1"/>
    </source>
</evidence>
<name>A0A645AIQ5_9ZZZZ</name>